<evidence type="ECO:0000313" key="1">
    <source>
        <dbReference type="EMBL" id="RGR66554.1"/>
    </source>
</evidence>
<dbReference type="RefSeq" id="WP_118126818.1">
    <property type="nucleotide sequence ID" value="NZ_QRUN01000021.1"/>
</dbReference>
<dbReference type="Proteomes" id="UP000285820">
    <property type="component" value="Unassembled WGS sequence"/>
</dbReference>
<sequence>MKPKQVKQILLSEIKKVSDRADEFCLNPGKCFVRKRKLSFETVIRGIIGMERLIFSKRLWNRVYFFERNKYVC</sequence>
<dbReference type="AlphaFoldDB" id="A0A412FEJ2"/>
<organism evidence="1 2">
    <name type="scientific">Roseburia inulinivorans</name>
    <dbReference type="NCBI Taxonomy" id="360807"/>
    <lineage>
        <taxon>Bacteria</taxon>
        <taxon>Bacillati</taxon>
        <taxon>Bacillota</taxon>
        <taxon>Clostridia</taxon>
        <taxon>Lachnospirales</taxon>
        <taxon>Lachnospiraceae</taxon>
        <taxon>Roseburia</taxon>
    </lineage>
</organism>
<evidence type="ECO:0008006" key="3">
    <source>
        <dbReference type="Google" id="ProtNLM"/>
    </source>
</evidence>
<comment type="caution">
    <text evidence="1">The sequence shown here is derived from an EMBL/GenBank/DDBJ whole genome shotgun (WGS) entry which is preliminary data.</text>
</comment>
<protein>
    <recommendedName>
        <fullName evidence="3">Transposase</fullName>
    </recommendedName>
</protein>
<gene>
    <name evidence="1" type="ORF">DWY29_12760</name>
</gene>
<dbReference type="EMBL" id="QRUN01000021">
    <property type="protein sequence ID" value="RGR66554.1"/>
    <property type="molecule type" value="Genomic_DNA"/>
</dbReference>
<reference evidence="1 2" key="1">
    <citation type="submission" date="2018-08" db="EMBL/GenBank/DDBJ databases">
        <title>A genome reference for cultivated species of the human gut microbiota.</title>
        <authorList>
            <person name="Zou Y."/>
            <person name="Xue W."/>
            <person name="Luo G."/>
        </authorList>
    </citation>
    <scope>NUCLEOTIDE SEQUENCE [LARGE SCALE GENOMIC DNA]</scope>
    <source>
        <strain evidence="1 2">AF24-4</strain>
    </source>
</reference>
<name>A0A412FEJ2_9FIRM</name>
<accession>A0A412FEJ2</accession>
<proteinExistence type="predicted"/>
<evidence type="ECO:0000313" key="2">
    <source>
        <dbReference type="Proteomes" id="UP000285820"/>
    </source>
</evidence>